<dbReference type="OrthoDB" id="9808360at2"/>
<dbReference type="KEGG" id="aev:EI546_05740"/>
<protein>
    <submittedName>
        <fullName evidence="1">Rrf2 family transcriptional regulator</fullName>
    </submittedName>
</protein>
<dbReference type="EMBL" id="CP034951">
    <property type="protein sequence ID" value="QAA81258.1"/>
    <property type="molecule type" value="Genomic_DNA"/>
</dbReference>
<reference evidence="1 2" key="1">
    <citation type="submission" date="2019-01" db="EMBL/GenBank/DDBJ databases">
        <title>Complete genome sequencing of Aequorivita sp. H23M31.</title>
        <authorList>
            <person name="Bae J.-W."/>
        </authorList>
    </citation>
    <scope>NUCLEOTIDE SEQUENCE [LARGE SCALE GENOMIC DNA]</scope>
    <source>
        <strain evidence="1 2">H23M31</strain>
    </source>
</reference>
<evidence type="ECO:0000313" key="1">
    <source>
        <dbReference type="EMBL" id="QAA81258.1"/>
    </source>
</evidence>
<dbReference type="SUPFAM" id="SSF46785">
    <property type="entry name" value="Winged helix' DNA-binding domain"/>
    <property type="match status" value="1"/>
</dbReference>
<dbReference type="PANTHER" id="PTHR33221:SF15">
    <property type="entry name" value="HTH-TYPE TRANSCRIPTIONAL REGULATOR YWGB-RELATED"/>
    <property type="match status" value="1"/>
</dbReference>
<dbReference type="GO" id="GO:0005829">
    <property type="term" value="C:cytosol"/>
    <property type="evidence" value="ECO:0007669"/>
    <property type="project" value="TreeGrafter"/>
</dbReference>
<dbReference type="Pfam" id="PF02082">
    <property type="entry name" value="Rrf2"/>
    <property type="match status" value="1"/>
</dbReference>
<proteinExistence type="predicted"/>
<keyword evidence="2" id="KW-1185">Reference proteome</keyword>
<organism evidence="1 2">
    <name type="scientific">Aequorivita ciconiae</name>
    <dbReference type="NCBI Taxonomy" id="2494375"/>
    <lineage>
        <taxon>Bacteria</taxon>
        <taxon>Pseudomonadati</taxon>
        <taxon>Bacteroidota</taxon>
        <taxon>Flavobacteriia</taxon>
        <taxon>Flavobacteriales</taxon>
        <taxon>Flavobacteriaceae</taxon>
        <taxon>Aequorivita</taxon>
    </lineage>
</organism>
<dbReference type="NCBIfam" id="TIGR00738">
    <property type="entry name" value="rrf2_super"/>
    <property type="match status" value="1"/>
</dbReference>
<dbReference type="Gene3D" id="1.10.10.10">
    <property type="entry name" value="Winged helix-like DNA-binding domain superfamily/Winged helix DNA-binding domain"/>
    <property type="match status" value="1"/>
</dbReference>
<dbReference type="PANTHER" id="PTHR33221">
    <property type="entry name" value="WINGED HELIX-TURN-HELIX TRANSCRIPTIONAL REGULATOR, RRF2 FAMILY"/>
    <property type="match status" value="1"/>
</dbReference>
<dbReference type="PROSITE" id="PS51197">
    <property type="entry name" value="HTH_RRF2_2"/>
    <property type="match status" value="1"/>
</dbReference>
<dbReference type="InterPro" id="IPR036390">
    <property type="entry name" value="WH_DNA-bd_sf"/>
</dbReference>
<dbReference type="RefSeq" id="WP_128249646.1">
    <property type="nucleotide sequence ID" value="NZ_CP034951.1"/>
</dbReference>
<dbReference type="Proteomes" id="UP000285517">
    <property type="component" value="Chromosome"/>
</dbReference>
<name>A0A410G1V1_9FLAO</name>
<accession>A0A410G1V1</accession>
<dbReference type="InterPro" id="IPR036388">
    <property type="entry name" value="WH-like_DNA-bd_sf"/>
</dbReference>
<dbReference type="InterPro" id="IPR000944">
    <property type="entry name" value="Tscrpt_reg_Rrf2"/>
</dbReference>
<dbReference type="AlphaFoldDB" id="A0A410G1V1"/>
<gene>
    <name evidence="1" type="ORF">EI546_05740</name>
</gene>
<evidence type="ECO:0000313" key="2">
    <source>
        <dbReference type="Proteomes" id="UP000285517"/>
    </source>
</evidence>
<dbReference type="GO" id="GO:0003700">
    <property type="term" value="F:DNA-binding transcription factor activity"/>
    <property type="evidence" value="ECO:0007669"/>
    <property type="project" value="TreeGrafter"/>
</dbReference>
<sequence>MFSKACQYGIKASVYIASQSAMGIRTSLKDIAHNISSPEAFTAKILHKLAKENILDSLKGPTGGFEIAKGKAQKIKLSDIVSAIDGVSIYQGCALGFESCDARQPCPMHHKFVGIRSDLKVMLENTSLEELANGLEFDGTCLKR</sequence>